<comment type="caution">
    <text evidence="2">The sequence shown here is derived from an EMBL/GenBank/DDBJ whole genome shotgun (WGS) entry which is preliminary data.</text>
</comment>
<evidence type="ECO:0008006" key="4">
    <source>
        <dbReference type="Google" id="ProtNLM"/>
    </source>
</evidence>
<dbReference type="EMBL" id="JFBM01000050">
    <property type="protein sequence ID" value="KFU76028.1"/>
    <property type="molecule type" value="Genomic_DNA"/>
</dbReference>
<name>A0A2P2FH22_AMYLU</name>
<dbReference type="AlphaFoldDB" id="A0A2P2FH22"/>
<evidence type="ECO:0000313" key="2">
    <source>
        <dbReference type="EMBL" id="KFU76028.1"/>
    </source>
</evidence>
<feature type="chain" id="PRO_5039567373" description="Lipoprotein" evidence="1">
    <location>
        <begin position="29"/>
        <end position="169"/>
    </location>
</feature>
<dbReference type="PROSITE" id="PS51257">
    <property type="entry name" value="PROKAR_LIPOPROTEIN"/>
    <property type="match status" value="1"/>
</dbReference>
<sequence>MRAKNWAAVTIMAAGGVAACAVPNQGTATPVVALAAPTSTIVVQPPVVAAPPQTIYAAPPTTQTIHTAPVPAFPVAQTVISYYDAINRGDFSTAWNLGGKKLAKGGTLASYAKGYATTSWVALTVTSVSGNTVYVDLSARQTDGSLRTFSGSYTVSGGVITGANMKRLS</sequence>
<accession>A0A2P2FH22</accession>
<keyword evidence="1" id="KW-0732">Signal</keyword>
<evidence type="ECO:0000313" key="3">
    <source>
        <dbReference type="Proteomes" id="UP000256220"/>
    </source>
</evidence>
<gene>
    <name evidence="2" type="ORF">BB31_38010</name>
</gene>
<protein>
    <recommendedName>
        <fullName evidence="4">Lipoprotein</fullName>
    </recommendedName>
</protein>
<dbReference type="Proteomes" id="UP000256220">
    <property type="component" value="Unassembled WGS sequence"/>
</dbReference>
<reference evidence="2 3" key="1">
    <citation type="journal article" date="2014" name="Genome Announc.">
        <title>Draft Genome Sequence of Amycolatopsis lurida NRRL 2430, Producer of the Glycopeptide Family Antibiotic Ristocetin.</title>
        <authorList>
            <person name="Kwun M.J."/>
            <person name="Hong H.J."/>
        </authorList>
    </citation>
    <scope>NUCLEOTIDE SEQUENCE [LARGE SCALE GENOMIC DNA]</scope>
    <source>
        <strain evidence="2 3">NRRL 2430</strain>
    </source>
</reference>
<evidence type="ECO:0000256" key="1">
    <source>
        <dbReference type="SAM" id="SignalP"/>
    </source>
</evidence>
<feature type="signal peptide" evidence="1">
    <location>
        <begin position="1"/>
        <end position="28"/>
    </location>
</feature>
<proteinExistence type="predicted"/>
<keyword evidence="3" id="KW-1185">Reference proteome</keyword>
<organism evidence="2 3">
    <name type="scientific">Amycolatopsis lurida NRRL 2430</name>
    <dbReference type="NCBI Taxonomy" id="1460371"/>
    <lineage>
        <taxon>Bacteria</taxon>
        <taxon>Bacillati</taxon>
        <taxon>Actinomycetota</taxon>
        <taxon>Actinomycetes</taxon>
        <taxon>Pseudonocardiales</taxon>
        <taxon>Pseudonocardiaceae</taxon>
        <taxon>Amycolatopsis</taxon>
    </lineage>
</organism>